<evidence type="ECO:0000259" key="15">
    <source>
        <dbReference type="Pfam" id="PF06415"/>
    </source>
</evidence>
<evidence type="ECO:0000256" key="5">
    <source>
        <dbReference type="ARBA" id="ARBA00022723"/>
    </source>
</evidence>
<dbReference type="InterPro" id="IPR036646">
    <property type="entry name" value="PGAM_B_sf"/>
</dbReference>
<accession>A0A1M5B9H0</accession>
<dbReference type="HAMAP" id="MF_01038">
    <property type="entry name" value="GpmI"/>
    <property type="match status" value="1"/>
</dbReference>
<gene>
    <name evidence="9" type="primary">gpmI</name>
    <name evidence="16" type="ORF">SAMN05444273_105378</name>
</gene>
<dbReference type="EMBL" id="FQUV01000005">
    <property type="protein sequence ID" value="SHF39070.1"/>
    <property type="molecule type" value="Genomic_DNA"/>
</dbReference>
<feature type="binding site" evidence="9 13">
    <location>
        <position position="396"/>
    </location>
    <ligand>
        <name>Mn(2+)</name>
        <dbReference type="ChEBI" id="CHEBI:29035"/>
        <label>1</label>
    </ligand>
</feature>
<evidence type="ECO:0000256" key="6">
    <source>
        <dbReference type="ARBA" id="ARBA00023152"/>
    </source>
</evidence>
<dbReference type="PANTHER" id="PTHR31637">
    <property type="entry name" value="2,3-BISPHOSPHOGLYCERATE-INDEPENDENT PHOSPHOGLYCERATE MUTASE"/>
    <property type="match status" value="1"/>
</dbReference>
<feature type="binding site" evidence="9 12">
    <location>
        <begin position="254"/>
        <end position="257"/>
    </location>
    <ligand>
        <name>substrate</name>
    </ligand>
</feature>
<dbReference type="Gene3D" id="3.40.720.10">
    <property type="entry name" value="Alkaline Phosphatase, subunit A"/>
    <property type="match status" value="1"/>
</dbReference>
<dbReference type="PANTHER" id="PTHR31637:SF0">
    <property type="entry name" value="2,3-BISPHOSPHOGLYCERATE-INDEPENDENT PHOSPHOGLYCERATE MUTASE"/>
    <property type="match status" value="1"/>
</dbReference>
<feature type="binding site" evidence="9 13">
    <location>
        <position position="13"/>
    </location>
    <ligand>
        <name>Mn(2+)</name>
        <dbReference type="ChEBI" id="CHEBI:29035"/>
        <label>2</label>
    </ligand>
</feature>
<dbReference type="InterPro" id="IPR017850">
    <property type="entry name" value="Alkaline_phosphatase_core_sf"/>
</dbReference>
<evidence type="ECO:0000256" key="3">
    <source>
        <dbReference type="ARBA" id="ARBA00004798"/>
    </source>
</evidence>
<comment type="function">
    <text evidence="2 9">Catalyzes the interconversion of 2-phosphoglycerate and 3-phosphoglycerate.</text>
</comment>
<keyword evidence="8 9" id="KW-0413">Isomerase</keyword>
<dbReference type="GO" id="GO:0006096">
    <property type="term" value="P:glycolytic process"/>
    <property type="evidence" value="ECO:0007669"/>
    <property type="project" value="UniProtKB-UniRule"/>
</dbReference>
<dbReference type="NCBIfam" id="TIGR01307">
    <property type="entry name" value="pgm_bpd_ind"/>
    <property type="match status" value="1"/>
</dbReference>
<evidence type="ECO:0000256" key="2">
    <source>
        <dbReference type="ARBA" id="ARBA00002315"/>
    </source>
</evidence>
<evidence type="ECO:0000256" key="7">
    <source>
        <dbReference type="ARBA" id="ARBA00023211"/>
    </source>
</evidence>
<feature type="binding site" evidence="9 12">
    <location>
        <position position="189"/>
    </location>
    <ligand>
        <name>substrate</name>
    </ligand>
</feature>
<evidence type="ECO:0000256" key="11">
    <source>
        <dbReference type="PIRSR" id="PIRSR001492-1"/>
    </source>
</evidence>
<dbReference type="InterPro" id="IPR011258">
    <property type="entry name" value="BPG-indep_PGM_N"/>
</dbReference>
<feature type="binding site" evidence="9 12">
    <location>
        <position position="124"/>
    </location>
    <ligand>
        <name>substrate</name>
    </ligand>
</feature>
<protein>
    <recommendedName>
        <fullName evidence="9 10">2,3-bisphosphoglycerate-independent phosphoglycerate mutase</fullName>
        <shortName evidence="9">BPG-independent PGAM</shortName>
        <shortName evidence="9">Phosphoglyceromutase</shortName>
        <shortName evidence="9">iPGM</shortName>
        <ecNumber evidence="9 10">5.4.2.12</ecNumber>
    </recommendedName>
</protein>
<dbReference type="UniPathway" id="UPA00109">
    <property type="reaction ID" value="UER00186"/>
</dbReference>
<evidence type="ECO:0000256" key="10">
    <source>
        <dbReference type="NCBIfam" id="TIGR01307"/>
    </source>
</evidence>
<comment type="cofactor">
    <cofactor evidence="9">
        <name>Mn(2+)</name>
        <dbReference type="ChEBI" id="CHEBI:29035"/>
    </cofactor>
    <text evidence="9">Binds 2 manganese ions per subunit.</text>
</comment>
<dbReference type="GO" id="GO:0030145">
    <property type="term" value="F:manganese ion binding"/>
    <property type="evidence" value="ECO:0007669"/>
    <property type="project" value="UniProtKB-UniRule"/>
</dbReference>
<feature type="binding site" evidence="9 12">
    <location>
        <position position="330"/>
    </location>
    <ligand>
        <name>substrate</name>
    </ligand>
</feature>
<reference evidence="17" key="1">
    <citation type="submission" date="2016-11" db="EMBL/GenBank/DDBJ databases">
        <authorList>
            <person name="Varghese N."/>
            <person name="Submissions S."/>
        </authorList>
    </citation>
    <scope>NUCLEOTIDE SEQUENCE [LARGE SCALE GENOMIC DNA]</scope>
    <source>
        <strain evidence="17">DSM 100566</strain>
    </source>
</reference>
<dbReference type="Proteomes" id="UP000184144">
    <property type="component" value="Unassembled WGS sequence"/>
</dbReference>
<dbReference type="SUPFAM" id="SSF53649">
    <property type="entry name" value="Alkaline phosphatase-like"/>
    <property type="match status" value="1"/>
</dbReference>
<feature type="binding site" evidence="9 13">
    <location>
        <position position="400"/>
    </location>
    <ligand>
        <name>Mn(2+)</name>
        <dbReference type="ChEBI" id="CHEBI:29035"/>
        <label>1</label>
    </ligand>
</feature>
<feature type="domain" description="BPG-independent PGAM N-terminal" evidence="15">
    <location>
        <begin position="83"/>
        <end position="291"/>
    </location>
</feature>
<evidence type="ECO:0000256" key="4">
    <source>
        <dbReference type="ARBA" id="ARBA00008819"/>
    </source>
</evidence>
<organism evidence="16 17">
    <name type="scientific">Litoreibacter ascidiaceicola</name>
    <dbReference type="NCBI Taxonomy" id="1486859"/>
    <lineage>
        <taxon>Bacteria</taxon>
        <taxon>Pseudomonadati</taxon>
        <taxon>Pseudomonadota</taxon>
        <taxon>Alphaproteobacteria</taxon>
        <taxon>Rhodobacterales</taxon>
        <taxon>Roseobacteraceae</taxon>
        <taxon>Litoreibacter</taxon>
    </lineage>
</organism>
<dbReference type="PIRSF" id="PIRSF001492">
    <property type="entry name" value="IPGAM"/>
    <property type="match status" value="1"/>
</dbReference>
<keyword evidence="7 9" id="KW-0464">Manganese</keyword>
<feature type="binding site" evidence="9 13">
    <location>
        <position position="456"/>
    </location>
    <ligand>
        <name>Mn(2+)</name>
        <dbReference type="ChEBI" id="CHEBI:29035"/>
        <label>1</label>
    </ligand>
</feature>
<dbReference type="SUPFAM" id="SSF64158">
    <property type="entry name" value="2,3-Bisphosphoglycerate-independent phosphoglycerate mutase, substrate-binding domain"/>
    <property type="match status" value="1"/>
</dbReference>
<evidence type="ECO:0000313" key="16">
    <source>
        <dbReference type="EMBL" id="SHF39070.1"/>
    </source>
</evidence>
<dbReference type="InterPro" id="IPR006124">
    <property type="entry name" value="Metalloenzyme"/>
</dbReference>
<comment type="similarity">
    <text evidence="4 9">Belongs to the BPG-independent phosphoglycerate mutase family.</text>
</comment>
<dbReference type="InterPro" id="IPR005995">
    <property type="entry name" value="Pgm_bpd_ind"/>
</dbReference>
<evidence type="ECO:0000256" key="12">
    <source>
        <dbReference type="PIRSR" id="PIRSR001492-2"/>
    </source>
</evidence>
<evidence type="ECO:0000313" key="17">
    <source>
        <dbReference type="Proteomes" id="UP000184144"/>
    </source>
</evidence>
<proteinExistence type="inferred from homology"/>
<dbReference type="GO" id="GO:0005829">
    <property type="term" value="C:cytosol"/>
    <property type="evidence" value="ECO:0007669"/>
    <property type="project" value="TreeGrafter"/>
</dbReference>
<feature type="binding site" evidence="9 13">
    <location>
        <position position="438"/>
    </location>
    <ligand>
        <name>Mn(2+)</name>
        <dbReference type="ChEBI" id="CHEBI:29035"/>
        <label>2</label>
    </ligand>
</feature>
<dbReference type="OrthoDB" id="9800863at2"/>
<comment type="catalytic activity">
    <reaction evidence="1 9">
        <text>(2R)-2-phosphoglycerate = (2R)-3-phosphoglycerate</text>
        <dbReference type="Rhea" id="RHEA:15901"/>
        <dbReference type="ChEBI" id="CHEBI:58272"/>
        <dbReference type="ChEBI" id="CHEBI:58289"/>
        <dbReference type="EC" id="5.4.2.12"/>
    </reaction>
</comment>
<keyword evidence="17" id="KW-1185">Reference proteome</keyword>
<feature type="binding site" evidence="9 12">
    <location>
        <begin position="153"/>
        <end position="154"/>
    </location>
    <ligand>
        <name>substrate</name>
    </ligand>
</feature>
<dbReference type="EC" id="5.4.2.12" evidence="9 10"/>
<keyword evidence="6 9" id="KW-0324">Glycolysis</keyword>
<dbReference type="STRING" id="1486859.SAMN05444273_105378"/>
<dbReference type="AlphaFoldDB" id="A0A1M5B9H0"/>
<evidence type="ECO:0000259" key="14">
    <source>
        <dbReference type="Pfam" id="PF01676"/>
    </source>
</evidence>
<dbReference type="GO" id="GO:0004619">
    <property type="term" value="F:phosphoglycerate mutase activity"/>
    <property type="evidence" value="ECO:0007669"/>
    <property type="project" value="UniProtKB-UniRule"/>
</dbReference>
<dbReference type="Pfam" id="PF01676">
    <property type="entry name" value="Metalloenzyme"/>
    <property type="match status" value="1"/>
</dbReference>
<name>A0A1M5B9H0_9RHOB</name>
<evidence type="ECO:0000256" key="9">
    <source>
        <dbReference type="HAMAP-Rule" id="MF_01038"/>
    </source>
</evidence>
<evidence type="ECO:0000256" key="13">
    <source>
        <dbReference type="PIRSR" id="PIRSR001492-3"/>
    </source>
</evidence>
<evidence type="ECO:0000256" key="8">
    <source>
        <dbReference type="ARBA" id="ARBA00023235"/>
    </source>
</evidence>
<comment type="pathway">
    <text evidence="3 9">Carbohydrate degradation; glycolysis; pyruvate from D-glyceraldehyde 3-phosphate: step 3/5.</text>
</comment>
<dbReference type="FunFam" id="3.40.1450.10:FF:000002">
    <property type="entry name" value="2,3-bisphosphoglycerate-independent phosphoglycerate mutase"/>
    <property type="match status" value="1"/>
</dbReference>
<comment type="subunit">
    <text evidence="9">Monomer.</text>
</comment>
<keyword evidence="5 9" id="KW-0479">Metal-binding</keyword>
<feature type="binding site" evidence="9 12">
    <location>
        <position position="183"/>
    </location>
    <ligand>
        <name>substrate</name>
    </ligand>
</feature>
<dbReference type="RefSeq" id="WP_073144343.1">
    <property type="nucleotide sequence ID" value="NZ_FQUV01000005.1"/>
</dbReference>
<feature type="domain" description="Metalloenzyme" evidence="14">
    <location>
        <begin position="5"/>
        <end position="493"/>
    </location>
</feature>
<evidence type="ECO:0000256" key="1">
    <source>
        <dbReference type="ARBA" id="ARBA00000370"/>
    </source>
</evidence>
<dbReference type="CDD" id="cd16010">
    <property type="entry name" value="iPGM"/>
    <property type="match status" value="1"/>
</dbReference>
<feature type="binding site" evidence="9 13">
    <location>
        <position position="63"/>
    </location>
    <ligand>
        <name>Mn(2+)</name>
        <dbReference type="ChEBI" id="CHEBI:29035"/>
        <label>2</label>
    </ligand>
</feature>
<feature type="active site" description="Phosphoserine intermediate" evidence="9 11">
    <location>
        <position position="63"/>
    </location>
</feature>
<dbReference type="Gene3D" id="3.40.1450.10">
    <property type="entry name" value="BPG-independent phosphoglycerate mutase, domain B"/>
    <property type="match status" value="1"/>
</dbReference>
<sequence>MSTPKPVVLCILDGWGLSDNTEANAPALANTPTFDRLMATCPNATLITHGPDVGLPKGQMGNSEVGHTNIGAGRVVAMDLGQIDLAIEEGTFQQEAALQGFISKLKDTGGTAHLMGVASDGGVHGHITHIIAAAKALSSAGIDTVLHAITDGRDVAPKSALGYIETLERELPDDVRIVTVSGRYYAMDRDTRWERVELAYNAMMLGKGAAATSATAAIEASYADGKNDEFILPTAINGFKGVKDGDGVFCLNFRADRAREILSAIADPKFDAFDTSARPKLAECLGMVDYSSDHNAFMTTVFPKKKIANTLGAWVAQHGLRQFRVAETEKYPHVTFFLNGGKEVPEDGEDRHMPKSPKVATYDMQPEMSADEVTADLVSAIEAQYDLIVVNFANPDMVGHTGDLAAAIAACEAVDKGLNKAITALNDVGGAMIVTADHGNCETMVDPVTGGPHTAHTTNPVPVVLYGGPEGASLASGRLADLAPTLLELMGLPKPDEMTGVSLIRS</sequence>
<feature type="binding site" evidence="9 13">
    <location>
        <position position="437"/>
    </location>
    <ligand>
        <name>Mn(2+)</name>
        <dbReference type="ChEBI" id="CHEBI:29035"/>
        <label>2</label>
    </ligand>
</feature>
<dbReference type="GO" id="GO:0006007">
    <property type="term" value="P:glucose catabolic process"/>
    <property type="evidence" value="ECO:0007669"/>
    <property type="project" value="InterPro"/>
</dbReference>
<dbReference type="Pfam" id="PF06415">
    <property type="entry name" value="iPGM_N"/>
    <property type="match status" value="1"/>
</dbReference>